<dbReference type="Proteomes" id="UP000029391">
    <property type="component" value="Unassembled WGS sequence"/>
</dbReference>
<evidence type="ECO:0000256" key="1">
    <source>
        <dbReference type="SAM" id="SignalP"/>
    </source>
</evidence>
<proteinExistence type="predicted"/>
<dbReference type="PANTHER" id="PTHR34094">
    <property type="match status" value="1"/>
</dbReference>
<dbReference type="eggNOG" id="COG3595">
    <property type="taxonomic scope" value="Bacteria"/>
</dbReference>
<dbReference type="EMBL" id="AWXU01000013">
    <property type="protein sequence ID" value="KFN50943.1"/>
    <property type="molecule type" value="Genomic_DNA"/>
</dbReference>
<feature type="chain" id="PRO_5001871091" description="DUF4097 domain-containing protein" evidence="1">
    <location>
        <begin position="18"/>
        <end position="296"/>
    </location>
</feature>
<reference evidence="3 4" key="1">
    <citation type="submission" date="2013-09" db="EMBL/GenBank/DDBJ databases">
        <title>Genome sequencing of Arenimonas composti.</title>
        <authorList>
            <person name="Chen F."/>
            <person name="Wang G."/>
        </authorList>
    </citation>
    <scope>NUCLEOTIDE SEQUENCE [LARGE SCALE GENOMIC DNA]</scope>
    <source>
        <strain evidence="3 4">TR7-09</strain>
    </source>
</reference>
<feature type="domain" description="DUF4097" evidence="2">
    <location>
        <begin position="42"/>
        <end position="293"/>
    </location>
</feature>
<keyword evidence="1" id="KW-0732">Signal</keyword>
<comment type="caution">
    <text evidence="3">The sequence shown here is derived from an EMBL/GenBank/DDBJ whole genome shotgun (WGS) entry which is preliminary data.</text>
</comment>
<accession>A0A091BE68</accession>
<dbReference type="Pfam" id="PF13349">
    <property type="entry name" value="DUF4097"/>
    <property type="match status" value="1"/>
</dbReference>
<sequence>MILAAALLAAAAAPAFAATPIDETRPLAADGRVSIENLKGRIVVRAWDRPEVHIGGTLGDGVEKLAIGGSASSLSIEVEYPQSGWFFGRRDGGEPSMLELRVPAGASVSIDAVSADVDVSGMRGALLEVDAVSGDITLRDIAPRELRIDSVSGDVDARGDTRDLKIDTVSGDVTVSGNVRGRVAIDVVSGDVEVDAGTLDRLSFGSVSGDAELRLSLAPGGLVRADAVSGNITLSLPATTSARLAMETFSGRLTSPVGQVVKEEFGPGSHLNASLGDGDGDIRLESFSGNVRVDIR</sequence>
<organism evidence="3 4">
    <name type="scientific">Arenimonas composti TR7-09 = DSM 18010</name>
    <dbReference type="NCBI Taxonomy" id="1121013"/>
    <lineage>
        <taxon>Bacteria</taxon>
        <taxon>Pseudomonadati</taxon>
        <taxon>Pseudomonadota</taxon>
        <taxon>Gammaproteobacteria</taxon>
        <taxon>Lysobacterales</taxon>
        <taxon>Lysobacteraceae</taxon>
        <taxon>Arenimonas</taxon>
    </lineage>
</organism>
<name>A0A091BE68_9GAMM</name>
<dbReference type="InterPro" id="IPR025164">
    <property type="entry name" value="Toastrack_DUF4097"/>
</dbReference>
<evidence type="ECO:0000313" key="3">
    <source>
        <dbReference type="EMBL" id="KFN50943.1"/>
    </source>
</evidence>
<dbReference type="STRING" id="1121013.GCA_000426365_01561"/>
<evidence type="ECO:0000313" key="4">
    <source>
        <dbReference type="Proteomes" id="UP000029391"/>
    </source>
</evidence>
<dbReference type="AlphaFoldDB" id="A0A091BE68"/>
<dbReference type="PANTHER" id="PTHR34094:SF1">
    <property type="entry name" value="PROTEIN FAM185A"/>
    <property type="match status" value="1"/>
</dbReference>
<feature type="signal peptide" evidence="1">
    <location>
        <begin position="1"/>
        <end position="17"/>
    </location>
</feature>
<evidence type="ECO:0000259" key="2">
    <source>
        <dbReference type="Pfam" id="PF13349"/>
    </source>
</evidence>
<gene>
    <name evidence="3" type="ORF">P873_04890</name>
</gene>
<protein>
    <recommendedName>
        <fullName evidence="2">DUF4097 domain-containing protein</fullName>
    </recommendedName>
</protein>
<keyword evidence="4" id="KW-1185">Reference proteome</keyword>